<feature type="transmembrane region" description="Helical" evidence="1">
    <location>
        <begin position="52"/>
        <end position="71"/>
    </location>
</feature>
<keyword evidence="3" id="KW-1185">Reference proteome</keyword>
<keyword evidence="1" id="KW-1133">Transmembrane helix</keyword>
<accession>A0A415E0C0</accession>
<comment type="caution">
    <text evidence="2">The sequence shown here is derived from an EMBL/GenBank/DDBJ whole genome shotgun (WGS) entry which is preliminary data.</text>
</comment>
<organism evidence="2 3">
    <name type="scientific">Emergencia timonensis</name>
    <dbReference type="NCBI Taxonomy" id="1776384"/>
    <lineage>
        <taxon>Bacteria</taxon>
        <taxon>Bacillati</taxon>
        <taxon>Bacillota</taxon>
        <taxon>Clostridia</taxon>
        <taxon>Peptostreptococcales</taxon>
        <taxon>Anaerovoracaceae</taxon>
        <taxon>Emergencia</taxon>
    </lineage>
</organism>
<dbReference type="RefSeq" id="WP_118335574.1">
    <property type="nucleotide sequence ID" value="NZ_AP025567.1"/>
</dbReference>
<keyword evidence="1" id="KW-0472">Membrane</keyword>
<proteinExistence type="predicted"/>
<reference evidence="2 3" key="1">
    <citation type="submission" date="2018-08" db="EMBL/GenBank/DDBJ databases">
        <title>A genome reference for cultivated species of the human gut microbiota.</title>
        <authorList>
            <person name="Zou Y."/>
            <person name="Xue W."/>
            <person name="Luo G."/>
        </authorList>
    </citation>
    <scope>NUCLEOTIDE SEQUENCE [LARGE SCALE GENOMIC DNA]</scope>
    <source>
        <strain evidence="2 3">AM07-24</strain>
    </source>
</reference>
<keyword evidence="1" id="KW-0812">Transmembrane</keyword>
<gene>
    <name evidence="2" type="ORF">DW099_10235</name>
</gene>
<evidence type="ECO:0000313" key="3">
    <source>
        <dbReference type="Proteomes" id="UP000284841"/>
    </source>
</evidence>
<evidence type="ECO:0000256" key="1">
    <source>
        <dbReference type="SAM" id="Phobius"/>
    </source>
</evidence>
<protein>
    <submittedName>
        <fullName evidence="2">Uncharacterized protein</fullName>
    </submittedName>
</protein>
<evidence type="ECO:0000313" key="2">
    <source>
        <dbReference type="EMBL" id="RHJ87076.1"/>
    </source>
</evidence>
<name>A0A415E0C0_9FIRM</name>
<dbReference type="Proteomes" id="UP000284841">
    <property type="component" value="Unassembled WGS sequence"/>
</dbReference>
<dbReference type="AlphaFoldDB" id="A0A415E0C0"/>
<dbReference type="EMBL" id="QRMS01000003">
    <property type="protein sequence ID" value="RHJ87076.1"/>
    <property type="molecule type" value="Genomic_DNA"/>
</dbReference>
<sequence>MSFVTVYEIPKHPFPLDSFITLMMFLGTLLIIRQQYARYRAGESTKFKSIIATFFITLLGIVFACLLVYTISYGGTEKREYAEKYFTGQYEILEGTFKIDENANHGVAAFTVNDEEFSFLYLLKNPLPDAGYAKVYFVKGDGLNEVVRLDIAN</sequence>
<feature type="transmembrane region" description="Helical" evidence="1">
    <location>
        <begin position="12"/>
        <end position="32"/>
    </location>
</feature>